<dbReference type="PROSITE" id="PS00760">
    <property type="entry name" value="SPASE_I_2"/>
    <property type="match status" value="1"/>
</dbReference>
<dbReference type="EMBL" id="JBFPJR010000017">
    <property type="protein sequence ID" value="MEX0428164.1"/>
    <property type="molecule type" value="Genomic_DNA"/>
</dbReference>
<dbReference type="InterPro" id="IPR019756">
    <property type="entry name" value="Pept_S26A_signal_pept_1_Ser-AS"/>
</dbReference>
<evidence type="ECO:0000256" key="7">
    <source>
        <dbReference type="ARBA" id="ARBA00038445"/>
    </source>
</evidence>
<dbReference type="SUPFAM" id="SSF51306">
    <property type="entry name" value="LexA/Signal peptidase"/>
    <property type="match status" value="1"/>
</dbReference>
<evidence type="ECO:0000256" key="5">
    <source>
        <dbReference type="ARBA" id="ARBA00022801"/>
    </source>
</evidence>
<evidence type="ECO:0000256" key="2">
    <source>
        <dbReference type="ARBA" id="ARBA00004401"/>
    </source>
</evidence>
<dbReference type="NCBIfam" id="TIGR02227">
    <property type="entry name" value="sigpep_I_bact"/>
    <property type="match status" value="1"/>
</dbReference>
<dbReference type="PRINTS" id="PR00727">
    <property type="entry name" value="LEADERPTASE"/>
</dbReference>
<evidence type="ECO:0000256" key="8">
    <source>
        <dbReference type="RuleBase" id="RU003993"/>
    </source>
</evidence>
<comment type="catalytic activity">
    <reaction evidence="1 8">
        <text>Cleavage of hydrophobic, N-terminal signal or leader sequences from secreted and periplasmic proteins.</text>
        <dbReference type="EC" id="3.4.21.89"/>
    </reaction>
</comment>
<keyword evidence="5 8" id="KW-0378">Hydrolase</keyword>
<evidence type="ECO:0000259" key="10">
    <source>
        <dbReference type="Pfam" id="PF10502"/>
    </source>
</evidence>
<dbReference type="RefSeq" id="WP_367994132.1">
    <property type="nucleotide sequence ID" value="NZ_JBFPJR010000017.1"/>
</dbReference>
<evidence type="ECO:0000256" key="6">
    <source>
        <dbReference type="ARBA" id="ARBA00023136"/>
    </source>
</evidence>
<dbReference type="PANTHER" id="PTHR12383">
    <property type="entry name" value="PROTEASE FAMILY S26 MITOCHONDRIAL INNER MEMBRANE PROTEASE-RELATED"/>
    <property type="match status" value="1"/>
</dbReference>
<evidence type="ECO:0000256" key="3">
    <source>
        <dbReference type="ARBA" id="ARBA00013208"/>
    </source>
</evidence>
<dbReference type="Gene3D" id="2.10.109.10">
    <property type="entry name" value="Umud Fragment, subunit A"/>
    <property type="match status" value="1"/>
</dbReference>
<comment type="subcellular location">
    <subcellularLocation>
        <location evidence="2">Cell membrane</location>
        <topology evidence="2">Single-pass type II membrane protein</topology>
    </subcellularLocation>
    <subcellularLocation>
        <location evidence="9">Membrane</location>
        <topology evidence="9">Single-pass type II membrane protein</topology>
    </subcellularLocation>
</comment>
<dbReference type="InterPro" id="IPR052064">
    <property type="entry name" value="Mito_IMP1_subunit"/>
</dbReference>
<keyword evidence="8" id="KW-0812">Transmembrane</keyword>
<dbReference type="InterPro" id="IPR019757">
    <property type="entry name" value="Pept_S26A_signal_pept_1_Lys-AS"/>
</dbReference>
<evidence type="ECO:0000313" key="11">
    <source>
        <dbReference type="EMBL" id="MEX0428164.1"/>
    </source>
</evidence>
<comment type="similarity">
    <text evidence="7">Belongs to the peptidase S26 family. IMP1 subfamily.</text>
</comment>
<dbReference type="Pfam" id="PF10502">
    <property type="entry name" value="Peptidase_S26"/>
    <property type="match status" value="1"/>
</dbReference>
<keyword evidence="4 8" id="KW-0645">Protease</keyword>
<dbReference type="EC" id="3.4.21.89" evidence="3 8"/>
<dbReference type="CDD" id="cd06530">
    <property type="entry name" value="S26_SPase_I"/>
    <property type="match status" value="1"/>
</dbReference>
<evidence type="ECO:0000256" key="9">
    <source>
        <dbReference type="RuleBase" id="RU362042"/>
    </source>
</evidence>
<feature type="domain" description="Peptidase S26" evidence="10">
    <location>
        <begin position="18"/>
        <end position="194"/>
    </location>
</feature>
<proteinExistence type="inferred from homology"/>
<gene>
    <name evidence="11" type="primary">lepB</name>
    <name evidence="11" type="ORF">AB3X52_11085</name>
</gene>
<dbReference type="GO" id="GO:0009003">
    <property type="term" value="F:signal peptidase activity"/>
    <property type="evidence" value="ECO:0007669"/>
    <property type="project" value="UniProtKB-EC"/>
</dbReference>
<evidence type="ECO:0000313" key="12">
    <source>
        <dbReference type="Proteomes" id="UP001556631"/>
    </source>
</evidence>
<dbReference type="InterPro" id="IPR000223">
    <property type="entry name" value="Pept_S26A_signal_pept_1"/>
</dbReference>
<evidence type="ECO:0000256" key="1">
    <source>
        <dbReference type="ARBA" id="ARBA00000677"/>
    </source>
</evidence>
<keyword evidence="6 8" id="KW-0472">Membrane</keyword>
<dbReference type="InterPro" id="IPR036286">
    <property type="entry name" value="LexA/Signal_pep-like_sf"/>
</dbReference>
<comment type="caution">
    <text evidence="11">The sequence shown here is derived from an EMBL/GenBank/DDBJ whole genome shotgun (WGS) entry which is preliminary data.</text>
</comment>
<sequence length="214" mass="22976">MARRRDETGSAAMVVGVVALVVFFLAILVVIVSLAFSVRVSGHSMEPTLHDGDRLEVDLLHRHDIARFDVVEAVEPASPGVTGGKDIVKRVIGLPGDRVAIAGGAKPVVYLRPAGTTTTYVVDNPAWSGQVGAKQGGCCGDNGVYRLHNVRAKRWQTVPDGSYWLIGDNWGGSTDSRVFGFVSEESIKAKLSFRIQPFGRFGHLDDPATLAHAK</sequence>
<protein>
    <recommendedName>
        <fullName evidence="3 8">Signal peptidase I</fullName>
        <ecNumber evidence="3 8">3.4.21.89</ecNumber>
    </recommendedName>
</protein>
<feature type="transmembrane region" description="Helical" evidence="8">
    <location>
        <begin position="12"/>
        <end position="36"/>
    </location>
</feature>
<name>A0ABV3T0E1_9ACTN</name>
<evidence type="ECO:0000256" key="4">
    <source>
        <dbReference type="ARBA" id="ARBA00022670"/>
    </source>
</evidence>
<accession>A0ABV3T0E1</accession>
<dbReference type="PANTHER" id="PTHR12383:SF16">
    <property type="entry name" value="MITOCHONDRIAL INNER MEMBRANE PROTEASE SUBUNIT 1"/>
    <property type="match status" value="1"/>
</dbReference>
<dbReference type="PROSITE" id="PS00501">
    <property type="entry name" value="SPASE_I_1"/>
    <property type="match status" value="1"/>
</dbReference>
<dbReference type="InterPro" id="IPR019533">
    <property type="entry name" value="Peptidase_S26"/>
</dbReference>
<keyword evidence="12" id="KW-1185">Reference proteome</keyword>
<dbReference type="Proteomes" id="UP001556631">
    <property type="component" value="Unassembled WGS sequence"/>
</dbReference>
<keyword evidence="8" id="KW-1133">Transmembrane helix</keyword>
<organism evidence="11 12">
    <name type="scientific">Nocardioides eburneus</name>
    <dbReference type="NCBI Taxonomy" id="3231482"/>
    <lineage>
        <taxon>Bacteria</taxon>
        <taxon>Bacillati</taxon>
        <taxon>Actinomycetota</taxon>
        <taxon>Actinomycetes</taxon>
        <taxon>Propionibacteriales</taxon>
        <taxon>Nocardioidaceae</taxon>
        <taxon>Nocardioides</taxon>
    </lineage>
</organism>
<reference evidence="11 12" key="1">
    <citation type="submission" date="2024-07" db="EMBL/GenBank/DDBJ databases">
        <authorList>
            <person name="Lee S."/>
            <person name="Kang M."/>
        </authorList>
    </citation>
    <scope>NUCLEOTIDE SEQUENCE [LARGE SCALE GENOMIC DNA]</scope>
    <source>
        <strain evidence="11 12">DS6</strain>
    </source>
</reference>